<dbReference type="InterPro" id="IPR001387">
    <property type="entry name" value="Cro/C1-type_HTH"/>
</dbReference>
<organism evidence="2 3">
    <name type="scientific">Pseudoclavibacter helvolus</name>
    <dbReference type="NCBI Taxonomy" id="255205"/>
    <lineage>
        <taxon>Bacteria</taxon>
        <taxon>Bacillati</taxon>
        <taxon>Actinomycetota</taxon>
        <taxon>Actinomycetes</taxon>
        <taxon>Micrococcales</taxon>
        <taxon>Microbacteriaceae</taxon>
        <taxon>Pseudoclavibacter</taxon>
    </lineage>
</organism>
<name>A0A7W4US44_9MICO</name>
<proteinExistence type="predicted"/>
<dbReference type="GO" id="GO:0003677">
    <property type="term" value="F:DNA binding"/>
    <property type="evidence" value="ECO:0007669"/>
    <property type="project" value="InterPro"/>
</dbReference>
<gene>
    <name evidence="2" type="ORF">FHX72_003801</name>
</gene>
<dbReference type="PROSITE" id="PS50943">
    <property type="entry name" value="HTH_CROC1"/>
    <property type="match status" value="1"/>
</dbReference>
<dbReference type="Gene3D" id="1.10.260.40">
    <property type="entry name" value="lambda repressor-like DNA-binding domains"/>
    <property type="match status" value="1"/>
</dbReference>
<dbReference type="InterPro" id="IPR010982">
    <property type="entry name" value="Lambda_DNA-bd_dom_sf"/>
</dbReference>
<accession>A0A7W4US44</accession>
<dbReference type="Pfam" id="PF01381">
    <property type="entry name" value="HTH_3"/>
    <property type="match status" value="1"/>
</dbReference>
<sequence length="117" mass="13221">MGRPKQDAAGVFARSLSRIVRRELGDRNMSRSKLAELMGKSEPYVRARINDQTDFTLNDLENIARAFDIAPIELLRHAEIEVPSNVTQLRTPDWTEADARKVAKVSSSAEELDPNRE</sequence>
<reference evidence="2 3" key="1">
    <citation type="submission" date="2020-08" db="EMBL/GenBank/DDBJ databases">
        <title>Sequencing the genomes of 1000 actinobacteria strains.</title>
        <authorList>
            <person name="Klenk H.-P."/>
        </authorList>
    </citation>
    <scope>NUCLEOTIDE SEQUENCE [LARGE SCALE GENOMIC DNA]</scope>
    <source>
        <strain evidence="2 3">DSM 20419</strain>
    </source>
</reference>
<evidence type="ECO:0000313" key="3">
    <source>
        <dbReference type="Proteomes" id="UP000545286"/>
    </source>
</evidence>
<dbReference type="Proteomes" id="UP000545286">
    <property type="component" value="Unassembled WGS sequence"/>
</dbReference>
<dbReference type="RefSeq" id="WP_183627028.1">
    <property type="nucleotide sequence ID" value="NZ_JACHWJ010000012.1"/>
</dbReference>
<evidence type="ECO:0000259" key="1">
    <source>
        <dbReference type="PROSITE" id="PS50943"/>
    </source>
</evidence>
<feature type="domain" description="HTH cro/C1-type" evidence="1">
    <location>
        <begin position="20"/>
        <end position="74"/>
    </location>
</feature>
<comment type="caution">
    <text evidence="2">The sequence shown here is derived from an EMBL/GenBank/DDBJ whole genome shotgun (WGS) entry which is preliminary data.</text>
</comment>
<evidence type="ECO:0000313" key="2">
    <source>
        <dbReference type="EMBL" id="MBB2959632.1"/>
    </source>
</evidence>
<keyword evidence="3" id="KW-1185">Reference proteome</keyword>
<dbReference type="CDD" id="cd00093">
    <property type="entry name" value="HTH_XRE"/>
    <property type="match status" value="1"/>
</dbReference>
<dbReference type="SMART" id="SM00530">
    <property type="entry name" value="HTH_XRE"/>
    <property type="match status" value="1"/>
</dbReference>
<protein>
    <submittedName>
        <fullName evidence="2">Transcriptional regulator with XRE-family HTH domain</fullName>
    </submittedName>
</protein>
<dbReference type="EMBL" id="JACHWJ010000012">
    <property type="protein sequence ID" value="MBB2959632.1"/>
    <property type="molecule type" value="Genomic_DNA"/>
</dbReference>
<dbReference type="AlphaFoldDB" id="A0A7W4US44"/>
<dbReference type="SUPFAM" id="SSF47413">
    <property type="entry name" value="lambda repressor-like DNA-binding domains"/>
    <property type="match status" value="1"/>
</dbReference>